<reference evidence="1" key="1">
    <citation type="submission" date="2020-11" db="EMBL/GenBank/DDBJ databases">
        <authorList>
            <consortium name="DOE Joint Genome Institute"/>
            <person name="Ahrendt S."/>
            <person name="Riley R."/>
            <person name="Andreopoulos W."/>
            <person name="LaButti K."/>
            <person name="Pangilinan J."/>
            <person name="Ruiz-duenas F.J."/>
            <person name="Barrasa J.M."/>
            <person name="Sanchez-Garcia M."/>
            <person name="Camarero S."/>
            <person name="Miyauchi S."/>
            <person name="Serrano A."/>
            <person name="Linde D."/>
            <person name="Babiker R."/>
            <person name="Drula E."/>
            <person name="Ayuso-Fernandez I."/>
            <person name="Pacheco R."/>
            <person name="Padilla G."/>
            <person name="Ferreira P."/>
            <person name="Barriuso J."/>
            <person name="Kellner H."/>
            <person name="Castanera R."/>
            <person name="Alfaro M."/>
            <person name="Ramirez L."/>
            <person name="Pisabarro A.G."/>
            <person name="Kuo A."/>
            <person name="Tritt A."/>
            <person name="Lipzen A."/>
            <person name="He G."/>
            <person name="Yan M."/>
            <person name="Ng V."/>
            <person name="Cullen D."/>
            <person name="Martin F."/>
            <person name="Rosso M.-N."/>
            <person name="Henrissat B."/>
            <person name="Hibbett D."/>
            <person name="Martinez A.T."/>
            <person name="Grigoriev I.V."/>
        </authorList>
    </citation>
    <scope>NUCLEOTIDE SEQUENCE</scope>
    <source>
        <strain evidence="1">AH 44721</strain>
    </source>
</reference>
<dbReference type="AlphaFoldDB" id="A0A9P5TS28"/>
<dbReference type="Proteomes" id="UP000724874">
    <property type="component" value="Unassembled WGS sequence"/>
</dbReference>
<organism evidence="1 2">
    <name type="scientific">Gymnopilus junonius</name>
    <name type="common">Spectacular rustgill mushroom</name>
    <name type="synonym">Gymnopilus spectabilis subsp. junonius</name>
    <dbReference type="NCBI Taxonomy" id="109634"/>
    <lineage>
        <taxon>Eukaryota</taxon>
        <taxon>Fungi</taxon>
        <taxon>Dikarya</taxon>
        <taxon>Basidiomycota</taxon>
        <taxon>Agaricomycotina</taxon>
        <taxon>Agaricomycetes</taxon>
        <taxon>Agaricomycetidae</taxon>
        <taxon>Agaricales</taxon>
        <taxon>Agaricineae</taxon>
        <taxon>Hymenogastraceae</taxon>
        <taxon>Gymnopilus</taxon>
    </lineage>
</organism>
<sequence length="176" mass="17922">MEYSKDLPFIGEPNSGFLPGVTPIAAFMNDGLPTPRPVAAFAGDLAGLDIMPGAPSFQNTSSRVLSSRAALRLRSWMARRSSSVTGGGFVAEPGTAVVVADDASGSGGSLDRMAGAGKAVEVDVLAMGGTTRSLIFHGCCMITLLASPPPREYLPGPAAAAAEAAALEEAKFSFFG</sequence>
<accession>A0A9P5TS28</accession>
<name>A0A9P5TS28_GYMJU</name>
<protein>
    <submittedName>
        <fullName evidence="1">Uncharacterized protein</fullName>
    </submittedName>
</protein>
<gene>
    <name evidence="1" type="ORF">CPB84DRAFT_1765537</name>
</gene>
<comment type="caution">
    <text evidence="1">The sequence shown here is derived from an EMBL/GenBank/DDBJ whole genome shotgun (WGS) entry which is preliminary data.</text>
</comment>
<proteinExistence type="predicted"/>
<evidence type="ECO:0000313" key="1">
    <source>
        <dbReference type="EMBL" id="KAF8909802.1"/>
    </source>
</evidence>
<evidence type="ECO:0000313" key="2">
    <source>
        <dbReference type="Proteomes" id="UP000724874"/>
    </source>
</evidence>
<keyword evidence="2" id="KW-1185">Reference proteome</keyword>
<dbReference type="EMBL" id="JADNYJ010000008">
    <property type="protein sequence ID" value="KAF8909802.1"/>
    <property type="molecule type" value="Genomic_DNA"/>
</dbReference>